<sequence>MTGPRRRATGPGDAQIRKDRPWAAAISMILAAWSVPALAAPNEHGQLFFHARPDLVYSSAGNPAGQSDLSDCRDAETTVPLGEESIVWYVL</sequence>
<gene>
    <name evidence="1" type="ORF">KC729_18185</name>
</gene>
<evidence type="ECO:0000313" key="1">
    <source>
        <dbReference type="EMBL" id="MCA9729621.1"/>
    </source>
</evidence>
<dbReference type="EMBL" id="JAGQHR010000771">
    <property type="protein sequence ID" value="MCA9729621.1"/>
    <property type="molecule type" value="Genomic_DNA"/>
</dbReference>
<dbReference type="Proteomes" id="UP000697710">
    <property type="component" value="Unassembled WGS sequence"/>
</dbReference>
<evidence type="ECO:0000313" key="2">
    <source>
        <dbReference type="Proteomes" id="UP000697710"/>
    </source>
</evidence>
<accession>A0A956M4C0</accession>
<dbReference type="AlphaFoldDB" id="A0A956M4C0"/>
<feature type="non-terminal residue" evidence="1">
    <location>
        <position position="91"/>
    </location>
</feature>
<comment type="caution">
    <text evidence="1">The sequence shown here is derived from an EMBL/GenBank/DDBJ whole genome shotgun (WGS) entry which is preliminary data.</text>
</comment>
<protein>
    <submittedName>
        <fullName evidence="1">Uncharacterized protein</fullName>
    </submittedName>
</protein>
<reference evidence="1" key="1">
    <citation type="submission" date="2020-04" db="EMBL/GenBank/DDBJ databases">
        <authorList>
            <person name="Zhang T."/>
        </authorList>
    </citation>
    <scope>NUCLEOTIDE SEQUENCE</scope>
    <source>
        <strain evidence="1">HKST-UBA01</strain>
    </source>
</reference>
<name>A0A956M4C0_UNCEI</name>
<reference evidence="1" key="2">
    <citation type="journal article" date="2021" name="Microbiome">
        <title>Successional dynamics and alternative stable states in a saline activated sludge microbial community over 9 years.</title>
        <authorList>
            <person name="Wang Y."/>
            <person name="Ye J."/>
            <person name="Ju F."/>
            <person name="Liu L."/>
            <person name="Boyd J.A."/>
            <person name="Deng Y."/>
            <person name="Parks D.H."/>
            <person name="Jiang X."/>
            <person name="Yin X."/>
            <person name="Woodcroft B.J."/>
            <person name="Tyson G.W."/>
            <person name="Hugenholtz P."/>
            <person name="Polz M.F."/>
            <person name="Zhang T."/>
        </authorList>
    </citation>
    <scope>NUCLEOTIDE SEQUENCE</scope>
    <source>
        <strain evidence="1">HKST-UBA01</strain>
    </source>
</reference>
<proteinExistence type="predicted"/>
<organism evidence="1 2">
    <name type="scientific">Eiseniibacteriota bacterium</name>
    <dbReference type="NCBI Taxonomy" id="2212470"/>
    <lineage>
        <taxon>Bacteria</taxon>
        <taxon>Candidatus Eiseniibacteriota</taxon>
    </lineage>
</organism>